<organism evidence="2 3">
    <name type="scientific">Cellulomonas xiejunii</name>
    <dbReference type="NCBI Taxonomy" id="2968083"/>
    <lineage>
        <taxon>Bacteria</taxon>
        <taxon>Bacillati</taxon>
        <taxon>Actinomycetota</taxon>
        <taxon>Actinomycetes</taxon>
        <taxon>Micrococcales</taxon>
        <taxon>Cellulomonadaceae</taxon>
        <taxon>Cellulomonas</taxon>
    </lineage>
</organism>
<accession>A0ABY5KM44</accession>
<evidence type="ECO:0000259" key="1">
    <source>
        <dbReference type="Pfam" id="PF11716"/>
    </source>
</evidence>
<dbReference type="RefSeq" id="WP_227578857.1">
    <property type="nucleotide sequence ID" value="NZ_CP101987.1"/>
</dbReference>
<keyword evidence="3" id="KW-1185">Reference proteome</keyword>
<dbReference type="Proteomes" id="UP001316384">
    <property type="component" value="Chromosome"/>
</dbReference>
<dbReference type="InterPro" id="IPR024344">
    <property type="entry name" value="MDMPI_metal-binding"/>
</dbReference>
<evidence type="ECO:0000313" key="2">
    <source>
        <dbReference type="EMBL" id="UUI71551.1"/>
    </source>
</evidence>
<gene>
    <name evidence="2" type="ORF">NP048_17445</name>
</gene>
<feature type="domain" description="Mycothiol-dependent maleylpyruvate isomerase metal-binding" evidence="1">
    <location>
        <begin position="17"/>
        <end position="83"/>
    </location>
</feature>
<proteinExistence type="predicted"/>
<name>A0ABY5KM44_9CELL</name>
<dbReference type="Gene3D" id="1.20.120.450">
    <property type="entry name" value="dinb family like domain"/>
    <property type="match status" value="1"/>
</dbReference>
<dbReference type="SUPFAM" id="SSF109854">
    <property type="entry name" value="DinB/YfiT-like putative metalloenzymes"/>
    <property type="match status" value="1"/>
</dbReference>
<dbReference type="NCBIfam" id="TIGR03086">
    <property type="entry name" value="TIGR03086 family metal-binding protein"/>
    <property type="match status" value="1"/>
</dbReference>
<reference evidence="2 3" key="1">
    <citation type="submission" date="2022-07" db="EMBL/GenBank/DDBJ databases">
        <title>Novel species in genus cellulomonas.</title>
        <authorList>
            <person name="Ye L."/>
        </authorList>
    </citation>
    <scope>NUCLEOTIDE SEQUENCE [LARGE SCALE GENOMIC DNA]</scope>
    <source>
        <strain evidence="3">zg-B89</strain>
    </source>
</reference>
<protein>
    <submittedName>
        <fullName evidence="2">TIGR03086 family metal-binding protein</fullName>
    </submittedName>
</protein>
<dbReference type="InterPro" id="IPR017520">
    <property type="entry name" value="CHP03086"/>
</dbReference>
<dbReference type="InterPro" id="IPR034660">
    <property type="entry name" value="DinB/YfiT-like"/>
</dbReference>
<dbReference type="EMBL" id="CP101987">
    <property type="protein sequence ID" value="UUI71551.1"/>
    <property type="molecule type" value="Genomic_DNA"/>
</dbReference>
<dbReference type="Pfam" id="PF11716">
    <property type="entry name" value="MDMPI_N"/>
    <property type="match status" value="1"/>
</dbReference>
<evidence type="ECO:0000313" key="3">
    <source>
        <dbReference type="Proteomes" id="UP001316384"/>
    </source>
</evidence>
<sequence>MAAAQPDPASTFLDLVAPLTAVSDRVPATAWDQPSPCEGWTARDVLKHVVDSQRGFLAAQGVTLPEVDLWLDPAAGWRTHAAALHQVLGDPTVAGREYDGFFGRTTVGETLLGFFGLDLVVHRWDLASAAGIDERLSDDELTFVEGRADSLGDALYSEGVCQAGVEPPADADRQARLLARLGRRAAG</sequence>